<dbReference type="AlphaFoldDB" id="A0A6J6GLR4"/>
<dbReference type="EMBL" id="CAEZUL010000085">
    <property type="protein sequence ID" value="CAB4602166.1"/>
    <property type="molecule type" value="Genomic_DNA"/>
</dbReference>
<organism evidence="1">
    <name type="scientific">freshwater metagenome</name>
    <dbReference type="NCBI Taxonomy" id="449393"/>
    <lineage>
        <taxon>unclassified sequences</taxon>
        <taxon>metagenomes</taxon>
        <taxon>ecological metagenomes</taxon>
    </lineage>
</organism>
<protein>
    <submittedName>
        <fullName evidence="1">Unannotated protein</fullName>
    </submittedName>
</protein>
<sequence>MTTESTPLLSSTIDVMPWSDPTVERRGYPIGDPYIEMFWLPVLGPTATWLLRRLATGLDHEPQGYTVHMEDLARAIGVSYTHGRHNPFARALQRCVMFGVAQQISVIPHTTLAVRTVLPALSHRHIMRLPEQLQIAHADWNSIQQVTHAVA</sequence>
<reference evidence="1" key="1">
    <citation type="submission" date="2020-05" db="EMBL/GenBank/DDBJ databases">
        <authorList>
            <person name="Chiriac C."/>
            <person name="Salcher M."/>
            <person name="Ghai R."/>
            <person name="Kavagutti S V."/>
        </authorList>
    </citation>
    <scope>NUCLEOTIDE SEQUENCE</scope>
</reference>
<accession>A0A6J6GLR4</accession>
<gene>
    <name evidence="1" type="ORF">UFOPK1808_00845</name>
</gene>
<name>A0A6J6GLR4_9ZZZZ</name>
<proteinExistence type="predicted"/>
<evidence type="ECO:0000313" key="1">
    <source>
        <dbReference type="EMBL" id="CAB4602166.1"/>
    </source>
</evidence>